<dbReference type="GO" id="GO:0009380">
    <property type="term" value="C:excinuclease repair complex"/>
    <property type="evidence" value="ECO:0007669"/>
    <property type="project" value="InterPro"/>
</dbReference>
<sequence>DQRVFVTTLTTNMAEDLTDYFKELGIKVKYLHSDIKTLERTEIIRDLRLGEFDVLVGINLLREGLDVPEVSLVAILDADKEGFLRSERSLVQTIGLAARNEEGKVIMYADKVTDSMRLAMDETSRRRTFQQMYNEEPSSVPTILLKDNRELRSITKKSNDETQEAVYISNEAKKKTKKEKLFSKAEQEKKNTATTLM</sequence>
<dbReference type="InterPro" id="IPR024759">
    <property type="entry name" value="UvrB_YAD/RRR_dom"/>
</dbReference>
<evidence type="ECO:0000313" key="3">
    <source>
        <dbReference type="EMBL" id="MBX4224237.1"/>
    </source>
</evidence>
<dbReference type="PROSITE" id="PS51194">
    <property type="entry name" value="HELICASE_CTER"/>
    <property type="match status" value="1"/>
</dbReference>
<feature type="domain" description="Helicase C-terminal" evidence="2">
    <location>
        <begin position="1"/>
        <end position="148"/>
    </location>
</feature>
<dbReference type="SUPFAM" id="SSF52540">
    <property type="entry name" value="P-loop containing nucleoside triphosphate hydrolases"/>
    <property type="match status" value="1"/>
</dbReference>
<dbReference type="PANTHER" id="PTHR24029">
    <property type="entry name" value="UVRABC SYSTEM PROTEIN B"/>
    <property type="match status" value="1"/>
</dbReference>
<dbReference type="SMART" id="SM00490">
    <property type="entry name" value="HELICc"/>
    <property type="match status" value="1"/>
</dbReference>
<feature type="compositionally biased region" description="Basic and acidic residues" evidence="1">
    <location>
        <begin position="179"/>
        <end position="191"/>
    </location>
</feature>
<feature type="non-terminal residue" evidence="3">
    <location>
        <position position="1"/>
    </location>
</feature>
<dbReference type="RefSeq" id="WP_259471360.1">
    <property type="nucleotide sequence ID" value="NZ_JAIFOC010000600.1"/>
</dbReference>
<evidence type="ECO:0000256" key="1">
    <source>
        <dbReference type="SAM" id="MobiDB-lite"/>
    </source>
</evidence>
<comment type="caution">
    <text evidence="3">The sequence shown here is derived from an EMBL/GenBank/DDBJ whole genome shotgun (WGS) entry which is preliminary data.</text>
</comment>
<gene>
    <name evidence="3" type="ORF">KYX88_16310</name>
</gene>
<dbReference type="Proteomes" id="UP001139644">
    <property type="component" value="Unassembled WGS sequence"/>
</dbReference>
<dbReference type="InterPro" id="IPR001650">
    <property type="entry name" value="Helicase_C-like"/>
</dbReference>
<dbReference type="InterPro" id="IPR027417">
    <property type="entry name" value="P-loop_NTPase"/>
</dbReference>
<feature type="region of interest" description="Disordered" evidence="1">
    <location>
        <begin position="178"/>
        <end position="197"/>
    </location>
</feature>
<evidence type="ECO:0000259" key="2">
    <source>
        <dbReference type="PROSITE" id="PS51194"/>
    </source>
</evidence>
<protein>
    <submittedName>
        <fullName evidence="3">Excinuclease ABC subunit B</fullName>
    </submittedName>
</protein>
<dbReference type="GO" id="GO:0003677">
    <property type="term" value="F:DNA binding"/>
    <property type="evidence" value="ECO:0007669"/>
    <property type="project" value="InterPro"/>
</dbReference>
<proteinExistence type="predicted"/>
<dbReference type="GO" id="GO:0016887">
    <property type="term" value="F:ATP hydrolysis activity"/>
    <property type="evidence" value="ECO:0007669"/>
    <property type="project" value="InterPro"/>
</dbReference>
<accession>A0A9X1GF78</accession>
<feature type="non-terminal residue" evidence="3">
    <location>
        <position position="197"/>
    </location>
</feature>
<dbReference type="PANTHER" id="PTHR24029:SF0">
    <property type="entry name" value="UVRABC SYSTEM PROTEIN B"/>
    <property type="match status" value="1"/>
</dbReference>
<reference evidence="3" key="1">
    <citation type="journal article" date="2022" name="J. Anim. Sci.">
        <title>Whole genome sequence analyses-based assessment of virulence potential and antimicrobial susceptibilities and resistance of Enterococcus faecium strains isolated from commercial swine and cattle probiotic products.</title>
        <authorList>
            <person name="Shridhar P.B."/>
            <person name="Amachawadi R.G."/>
            <person name="Tokach M."/>
            <person name="Patel I."/>
            <person name="Gangiredla J."/>
            <person name="Mammel M."/>
            <person name="Nagaraja T.G."/>
        </authorList>
    </citation>
    <scope>NUCLEOTIDE SEQUENCE</scope>
    <source>
        <strain evidence="3">EF215</strain>
    </source>
</reference>
<organism evidence="3 4">
    <name type="scientific">Enterococcus faecium</name>
    <name type="common">Streptococcus faecium</name>
    <dbReference type="NCBI Taxonomy" id="1352"/>
    <lineage>
        <taxon>Bacteria</taxon>
        <taxon>Bacillati</taxon>
        <taxon>Bacillota</taxon>
        <taxon>Bacilli</taxon>
        <taxon>Lactobacillales</taxon>
        <taxon>Enterococcaceae</taxon>
        <taxon>Enterococcus</taxon>
    </lineage>
</organism>
<name>A0A9X1GF78_ENTFC</name>
<dbReference type="InterPro" id="IPR004807">
    <property type="entry name" value="UvrB"/>
</dbReference>
<dbReference type="Pfam" id="PF00271">
    <property type="entry name" value="Helicase_C"/>
    <property type="match status" value="1"/>
</dbReference>
<dbReference type="AlphaFoldDB" id="A0A9X1GF78"/>
<dbReference type="Pfam" id="PF12344">
    <property type="entry name" value="UvrB"/>
    <property type="match status" value="1"/>
</dbReference>
<evidence type="ECO:0000313" key="4">
    <source>
        <dbReference type="Proteomes" id="UP001139644"/>
    </source>
</evidence>
<dbReference type="GO" id="GO:0006289">
    <property type="term" value="P:nucleotide-excision repair"/>
    <property type="evidence" value="ECO:0007669"/>
    <property type="project" value="InterPro"/>
</dbReference>
<dbReference type="GO" id="GO:0005524">
    <property type="term" value="F:ATP binding"/>
    <property type="evidence" value="ECO:0007669"/>
    <property type="project" value="InterPro"/>
</dbReference>
<dbReference type="Gene3D" id="3.40.50.300">
    <property type="entry name" value="P-loop containing nucleotide triphosphate hydrolases"/>
    <property type="match status" value="1"/>
</dbReference>
<dbReference type="EMBL" id="JAIFOC010000600">
    <property type="protein sequence ID" value="MBX4224237.1"/>
    <property type="molecule type" value="Genomic_DNA"/>
</dbReference>